<dbReference type="Gene3D" id="3.40.50.1820">
    <property type="entry name" value="alpha/beta hydrolase"/>
    <property type="match status" value="1"/>
</dbReference>
<comment type="similarity">
    <text evidence="1 3">Belongs to the type-B carboxylesterase/lipase family.</text>
</comment>
<dbReference type="Proteomes" id="UP000554235">
    <property type="component" value="Unassembled WGS sequence"/>
</dbReference>
<dbReference type="GO" id="GO:0016787">
    <property type="term" value="F:hydrolase activity"/>
    <property type="evidence" value="ECO:0007669"/>
    <property type="project" value="UniProtKB-KW"/>
</dbReference>
<dbReference type="PANTHER" id="PTHR11559">
    <property type="entry name" value="CARBOXYLESTERASE"/>
    <property type="match status" value="1"/>
</dbReference>
<dbReference type="InterPro" id="IPR019826">
    <property type="entry name" value="Carboxylesterase_B_AS"/>
</dbReference>
<dbReference type="EC" id="3.1.1.-" evidence="3"/>
<name>A0A8H4L1Y5_9HYPO</name>
<keyword evidence="2 3" id="KW-0378">Hydrolase</keyword>
<dbReference type="InterPro" id="IPR050309">
    <property type="entry name" value="Type-B_Carboxylest/Lipase"/>
</dbReference>
<gene>
    <name evidence="5" type="ORF">FALBO_11773</name>
</gene>
<dbReference type="SUPFAM" id="SSF53474">
    <property type="entry name" value="alpha/beta-Hydrolases"/>
    <property type="match status" value="1"/>
</dbReference>
<dbReference type="PROSITE" id="PS00941">
    <property type="entry name" value="CARBOXYLESTERASE_B_2"/>
    <property type="match status" value="1"/>
</dbReference>
<dbReference type="Pfam" id="PF00135">
    <property type="entry name" value="COesterase"/>
    <property type="match status" value="1"/>
</dbReference>
<protein>
    <recommendedName>
        <fullName evidence="3">Carboxylic ester hydrolase</fullName>
        <ecNumber evidence="3">3.1.1.-</ecNumber>
    </recommendedName>
</protein>
<evidence type="ECO:0000256" key="1">
    <source>
        <dbReference type="ARBA" id="ARBA00005964"/>
    </source>
</evidence>
<comment type="caution">
    <text evidence="5">The sequence shown here is derived from an EMBL/GenBank/DDBJ whole genome shotgun (WGS) entry which is preliminary data.</text>
</comment>
<proteinExistence type="inferred from homology"/>
<organism evidence="5 6">
    <name type="scientific">Fusarium albosuccineum</name>
    <dbReference type="NCBI Taxonomy" id="1237068"/>
    <lineage>
        <taxon>Eukaryota</taxon>
        <taxon>Fungi</taxon>
        <taxon>Dikarya</taxon>
        <taxon>Ascomycota</taxon>
        <taxon>Pezizomycotina</taxon>
        <taxon>Sordariomycetes</taxon>
        <taxon>Hypocreomycetidae</taxon>
        <taxon>Hypocreales</taxon>
        <taxon>Nectriaceae</taxon>
        <taxon>Fusarium</taxon>
        <taxon>Fusarium decemcellulare species complex</taxon>
    </lineage>
</organism>
<dbReference type="EMBL" id="JAADYS010001723">
    <property type="protein sequence ID" value="KAF4461422.1"/>
    <property type="molecule type" value="Genomic_DNA"/>
</dbReference>
<accession>A0A8H4L1Y5</accession>
<feature type="signal peptide" evidence="3">
    <location>
        <begin position="1"/>
        <end position="24"/>
    </location>
</feature>
<feature type="domain" description="Carboxylesterase type B" evidence="4">
    <location>
        <begin position="33"/>
        <end position="551"/>
    </location>
</feature>
<evidence type="ECO:0000256" key="3">
    <source>
        <dbReference type="RuleBase" id="RU361235"/>
    </source>
</evidence>
<dbReference type="InterPro" id="IPR029058">
    <property type="entry name" value="AB_hydrolase_fold"/>
</dbReference>
<dbReference type="AlphaFoldDB" id="A0A8H4L1Y5"/>
<reference evidence="5 6" key="1">
    <citation type="submission" date="2020-01" db="EMBL/GenBank/DDBJ databases">
        <title>Identification and distribution of gene clusters putatively required for synthesis of sphingolipid metabolism inhibitors in phylogenetically diverse species of the filamentous fungus Fusarium.</title>
        <authorList>
            <person name="Kim H.-S."/>
            <person name="Busman M."/>
            <person name="Brown D.W."/>
            <person name="Divon H."/>
            <person name="Uhlig S."/>
            <person name="Proctor R.H."/>
        </authorList>
    </citation>
    <scope>NUCLEOTIDE SEQUENCE [LARGE SCALE GENOMIC DNA]</scope>
    <source>
        <strain evidence="5 6">NRRL 20459</strain>
    </source>
</reference>
<dbReference type="InterPro" id="IPR019819">
    <property type="entry name" value="Carboxylesterase_B_CS"/>
</dbReference>
<dbReference type="OrthoDB" id="408631at2759"/>
<dbReference type="PROSITE" id="PS00122">
    <property type="entry name" value="CARBOXYLESTERASE_B_1"/>
    <property type="match status" value="1"/>
</dbReference>
<sequence>MPRLEFSLVQLALVASGFFGLVASAPSSASKDSPTVSVKNGTYAGVYDAKYDQDCFLGMPYAQPPERFSLAKELTASWDGVHEATEYPVHCYGYGGDQVGYEQSEDCLYLNVVRPAGIKDTSKLPVAVWIHGGGLFMGGSADKRYNLSFIVERSVELNTPVIGVSLNYRLSAFGFPCGEEALEEGITNLGFRDQRLALRWVNENIAAFGGSPDKVTIFGESSGAESVSAQVFAYKGRDDGLFRGAIAESGFGGAINRFSGGFNATKDMQNVYNALVGNVTSCADLVGNPESLECLRKAPFEEINNALNVTGVGPWPPVLDRDFIADYPANQVANGDFPKIPILVGANTDEGAAFGTGRGPNGGGVNTDDEMRAAIAAVIPADAKEHSGKSVDELVDELMELYPNDQKVGIPSLDTWPHVIEPGDTYAQFLGAQYRRTGALFGDFSMQYQRRRANKGWTKHGIPSYAYRFNVTVNGVPAFSGATHFQEVAFVFGNINGNGYATNPFGGNGTYPAKAKALAKTMSSAWINFFTGLDPNGRDGIDVPGDEWPVFDLSDGPDGKGIVFSLNGNSIEMDDWRSGGMDWMSEHSLTVFGN</sequence>
<feature type="chain" id="PRO_5034277692" description="Carboxylic ester hydrolase" evidence="3">
    <location>
        <begin position="25"/>
        <end position="594"/>
    </location>
</feature>
<evidence type="ECO:0000313" key="6">
    <source>
        <dbReference type="Proteomes" id="UP000554235"/>
    </source>
</evidence>
<dbReference type="InterPro" id="IPR002018">
    <property type="entry name" value="CarbesteraseB"/>
</dbReference>
<evidence type="ECO:0000313" key="5">
    <source>
        <dbReference type="EMBL" id="KAF4461422.1"/>
    </source>
</evidence>
<evidence type="ECO:0000259" key="4">
    <source>
        <dbReference type="Pfam" id="PF00135"/>
    </source>
</evidence>
<keyword evidence="3" id="KW-0732">Signal</keyword>
<keyword evidence="6" id="KW-1185">Reference proteome</keyword>
<evidence type="ECO:0000256" key="2">
    <source>
        <dbReference type="ARBA" id="ARBA00022801"/>
    </source>
</evidence>